<name>A0A6J4NN37_9PSEU</name>
<feature type="non-terminal residue" evidence="2">
    <location>
        <position position="25"/>
    </location>
</feature>
<evidence type="ECO:0000313" key="2">
    <source>
        <dbReference type="EMBL" id="CAA9392862.1"/>
    </source>
</evidence>
<proteinExistence type="predicted"/>
<accession>A0A6J4NN37</accession>
<evidence type="ECO:0000256" key="1">
    <source>
        <dbReference type="SAM" id="MobiDB-lite"/>
    </source>
</evidence>
<gene>
    <name evidence="2" type="ORF">AVDCRST_MAG66-964</name>
</gene>
<feature type="region of interest" description="Disordered" evidence="1">
    <location>
        <begin position="1"/>
        <end position="25"/>
    </location>
</feature>
<dbReference type="EMBL" id="CADCUS010000145">
    <property type="protein sequence ID" value="CAA9392862.1"/>
    <property type="molecule type" value="Genomic_DNA"/>
</dbReference>
<dbReference type="AlphaFoldDB" id="A0A6J4NN37"/>
<reference evidence="2" key="1">
    <citation type="submission" date="2020-02" db="EMBL/GenBank/DDBJ databases">
        <authorList>
            <person name="Meier V. D."/>
        </authorList>
    </citation>
    <scope>NUCLEOTIDE SEQUENCE</scope>
    <source>
        <strain evidence="2">AVDCRST_MAG66</strain>
    </source>
</reference>
<sequence length="25" mass="2950">EGDDQDRFCPPTRRTAQFRGFALEH</sequence>
<protein>
    <submittedName>
        <fullName evidence="2">Uncharacterized protein</fullName>
    </submittedName>
</protein>
<feature type="non-terminal residue" evidence="2">
    <location>
        <position position="1"/>
    </location>
</feature>
<organism evidence="2">
    <name type="scientific">uncultured Pseudonocardia sp</name>
    <dbReference type="NCBI Taxonomy" id="211455"/>
    <lineage>
        <taxon>Bacteria</taxon>
        <taxon>Bacillati</taxon>
        <taxon>Actinomycetota</taxon>
        <taxon>Actinomycetes</taxon>
        <taxon>Pseudonocardiales</taxon>
        <taxon>Pseudonocardiaceae</taxon>
        <taxon>Pseudonocardia</taxon>
        <taxon>environmental samples</taxon>
    </lineage>
</organism>